<proteinExistence type="predicted"/>
<accession>A0A8H6HHQ8</accession>
<dbReference type="Pfam" id="PF13966">
    <property type="entry name" value="zf-RVT"/>
    <property type="match status" value="1"/>
</dbReference>
<name>A0A8H6HHQ8_9AGAR</name>
<organism evidence="2 3">
    <name type="scientific">Ephemerocybe angulata</name>
    <dbReference type="NCBI Taxonomy" id="980116"/>
    <lineage>
        <taxon>Eukaryota</taxon>
        <taxon>Fungi</taxon>
        <taxon>Dikarya</taxon>
        <taxon>Basidiomycota</taxon>
        <taxon>Agaricomycotina</taxon>
        <taxon>Agaricomycetes</taxon>
        <taxon>Agaricomycetidae</taxon>
        <taxon>Agaricales</taxon>
        <taxon>Agaricineae</taxon>
        <taxon>Psathyrellaceae</taxon>
        <taxon>Ephemerocybe</taxon>
    </lineage>
</organism>
<dbReference type="AlphaFoldDB" id="A0A8H6HHQ8"/>
<gene>
    <name evidence="2" type="ORF">DFP72DRAFT_992593</name>
</gene>
<dbReference type="EMBL" id="JACGCI010000083">
    <property type="protein sequence ID" value="KAF6747264.1"/>
    <property type="molecule type" value="Genomic_DNA"/>
</dbReference>
<reference evidence="2 3" key="1">
    <citation type="submission" date="2020-07" db="EMBL/GenBank/DDBJ databases">
        <title>Comparative genomics of pyrophilous fungi reveals a link between fire events and developmental genes.</title>
        <authorList>
            <consortium name="DOE Joint Genome Institute"/>
            <person name="Steindorff A.S."/>
            <person name="Carver A."/>
            <person name="Calhoun S."/>
            <person name="Stillman K."/>
            <person name="Liu H."/>
            <person name="Lipzen A."/>
            <person name="Pangilinan J."/>
            <person name="Labutti K."/>
            <person name="Bruns T.D."/>
            <person name="Grigoriev I.V."/>
        </authorList>
    </citation>
    <scope>NUCLEOTIDE SEQUENCE [LARGE SCALE GENOMIC DNA]</scope>
    <source>
        <strain evidence="2 3">CBS 144469</strain>
    </source>
</reference>
<dbReference type="OrthoDB" id="3262992at2759"/>
<keyword evidence="3" id="KW-1185">Reference proteome</keyword>
<comment type="caution">
    <text evidence="2">The sequence shown here is derived from an EMBL/GenBank/DDBJ whole genome shotgun (WGS) entry which is preliminary data.</text>
</comment>
<dbReference type="Proteomes" id="UP000521943">
    <property type="component" value="Unassembled WGS sequence"/>
</dbReference>
<evidence type="ECO:0000259" key="1">
    <source>
        <dbReference type="Pfam" id="PF13966"/>
    </source>
</evidence>
<evidence type="ECO:0000313" key="3">
    <source>
        <dbReference type="Proteomes" id="UP000521943"/>
    </source>
</evidence>
<dbReference type="InterPro" id="IPR026960">
    <property type="entry name" value="RVT-Znf"/>
</dbReference>
<sequence length="248" mass="28843">MTQSVLYKGIRRKAVAPVRQSTQRHIEAVTHLLEENTGTRPRPSQVWASLARGHTLSKKSRVFLWKAMHNAHKVGCFWEHTKLALTRAPCRYCDVPRESLEHILFECKASGQEYVWDVAKEYWANTGHPWPELSFTTLLSISLYEIRDDEGALLVGLTRLFHIIISESLYLMWILRWLAVINRRLKYDRILTNKSSYGRKALNPLLVRWTWEPLMESTYRQRPHPDWATNAGVLVGMGGSRRPPGRNR</sequence>
<evidence type="ECO:0000313" key="2">
    <source>
        <dbReference type="EMBL" id="KAF6747264.1"/>
    </source>
</evidence>
<protein>
    <recommendedName>
        <fullName evidence="1">Reverse transcriptase zinc-binding domain-containing protein</fullName>
    </recommendedName>
</protein>
<feature type="domain" description="Reverse transcriptase zinc-binding" evidence="1">
    <location>
        <begin position="45"/>
        <end position="111"/>
    </location>
</feature>